<dbReference type="AlphaFoldDB" id="A0A3N4M0L3"/>
<organism evidence="2 3">
    <name type="scientific">Terfezia boudieri ATCC MYA-4762</name>
    <dbReference type="NCBI Taxonomy" id="1051890"/>
    <lineage>
        <taxon>Eukaryota</taxon>
        <taxon>Fungi</taxon>
        <taxon>Dikarya</taxon>
        <taxon>Ascomycota</taxon>
        <taxon>Pezizomycotina</taxon>
        <taxon>Pezizomycetes</taxon>
        <taxon>Pezizales</taxon>
        <taxon>Pezizaceae</taxon>
        <taxon>Terfezia</taxon>
    </lineage>
</organism>
<dbReference type="EMBL" id="ML121529">
    <property type="protein sequence ID" value="RPB28714.1"/>
    <property type="molecule type" value="Genomic_DNA"/>
</dbReference>
<dbReference type="OrthoDB" id="5475338at2759"/>
<keyword evidence="3" id="KW-1185">Reference proteome</keyword>
<name>A0A3N4M0L3_9PEZI</name>
<proteinExistence type="predicted"/>
<sequence>MPQRNALPFILLFLPAGSQWLQLADRGVEFRRNDECKDCLCKAVSARLSLQHYKYSLSNSPYSKRVRLTSLRNVLEKRP</sequence>
<feature type="chain" id="PRO_5018007686" description="Secreted protein" evidence="1">
    <location>
        <begin position="21"/>
        <end position="79"/>
    </location>
</feature>
<gene>
    <name evidence="2" type="ORF">L211DRAFT_833702</name>
</gene>
<keyword evidence="1" id="KW-0732">Signal</keyword>
<evidence type="ECO:0000256" key="1">
    <source>
        <dbReference type="SAM" id="SignalP"/>
    </source>
</evidence>
<evidence type="ECO:0000313" key="2">
    <source>
        <dbReference type="EMBL" id="RPB28714.1"/>
    </source>
</evidence>
<accession>A0A3N4M0L3</accession>
<evidence type="ECO:0000313" key="3">
    <source>
        <dbReference type="Proteomes" id="UP000267821"/>
    </source>
</evidence>
<feature type="signal peptide" evidence="1">
    <location>
        <begin position="1"/>
        <end position="20"/>
    </location>
</feature>
<reference evidence="2 3" key="1">
    <citation type="journal article" date="2018" name="Nat. Ecol. Evol.">
        <title>Pezizomycetes genomes reveal the molecular basis of ectomycorrhizal truffle lifestyle.</title>
        <authorList>
            <person name="Murat C."/>
            <person name="Payen T."/>
            <person name="Noel B."/>
            <person name="Kuo A."/>
            <person name="Morin E."/>
            <person name="Chen J."/>
            <person name="Kohler A."/>
            <person name="Krizsan K."/>
            <person name="Balestrini R."/>
            <person name="Da Silva C."/>
            <person name="Montanini B."/>
            <person name="Hainaut M."/>
            <person name="Levati E."/>
            <person name="Barry K.W."/>
            <person name="Belfiori B."/>
            <person name="Cichocki N."/>
            <person name="Clum A."/>
            <person name="Dockter R.B."/>
            <person name="Fauchery L."/>
            <person name="Guy J."/>
            <person name="Iotti M."/>
            <person name="Le Tacon F."/>
            <person name="Lindquist E.A."/>
            <person name="Lipzen A."/>
            <person name="Malagnac F."/>
            <person name="Mello A."/>
            <person name="Molinier V."/>
            <person name="Miyauchi S."/>
            <person name="Poulain J."/>
            <person name="Riccioni C."/>
            <person name="Rubini A."/>
            <person name="Sitrit Y."/>
            <person name="Splivallo R."/>
            <person name="Traeger S."/>
            <person name="Wang M."/>
            <person name="Zifcakova L."/>
            <person name="Wipf D."/>
            <person name="Zambonelli A."/>
            <person name="Paolocci F."/>
            <person name="Nowrousian M."/>
            <person name="Ottonello S."/>
            <person name="Baldrian P."/>
            <person name="Spatafora J.W."/>
            <person name="Henrissat B."/>
            <person name="Nagy L.G."/>
            <person name="Aury J.M."/>
            <person name="Wincker P."/>
            <person name="Grigoriev I.V."/>
            <person name="Bonfante P."/>
            <person name="Martin F.M."/>
        </authorList>
    </citation>
    <scope>NUCLEOTIDE SEQUENCE [LARGE SCALE GENOMIC DNA]</scope>
    <source>
        <strain evidence="2 3">ATCC MYA-4762</strain>
    </source>
</reference>
<dbReference type="Proteomes" id="UP000267821">
    <property type="component" value="Unassembled WGS sequence"/>
</dbReference>
<dbReference type="InParanoid" id="A0A3N4M0L3"/>
<evidence type="ECO:0008006" key="4">
    <source>
        <dbReference type="Google" id="ProtNLM"/>
    </source>
</evidence>
<protein>
    <recommendedName>
        <fullName evidence="4">Secreted protein</fullName>
    </recommendedName>
</protein>